<dbReference type="CDD" id="cd15482">
    <property type="entry name" value="Sialidase_non-viral"/>
    <property type="match status" value="1"/>
</dbReference>
<reference evidence="4" key="1">
    <citation type="submission" date="2016-11" db="EMBL/GenBank/DDBJ databases">
        <authorList>
            <person name="Varghese N."/>
            <person name="Submissions S."/>
        </authorList>
    </citation>
    <scope>NUCLEOTIDE SEQUENCE [LARGE SCALE GENOMIC DNA]</scope>
    <source>
        <strain evidence="4">DSM 17539</strain>
    </source>
</reference>
<name>A0A1M4T8F0_9FLAO</name>
<dbReference type="EMBL" id="FQUX01000001">
    <property type="protein sequence ID" value="SHE40690.1"/>
    <property type="molecule type" value="Genomic_DNA"/>
</dbReference>
<proteinExistence type="predicted"/>
<organism evidence="3 4">
    <name type="scientific">Arenibacter palladensis</name>
    <dbReference type="NCBI Taxonomy" id="237373"/>
    <lineage>
        <taxon>Bacteria</taxon>
        <taxon>Pseudomonadati</taxon>
        <taxon>Bacteroidota</taxon>
        <taxon>Flavobacteriia</taxon>
        <taxon>Flavobacteriales</taxon>
        <taxon>Flavobacteriaceae</taxon>
        <taxon>Arenibacter</taxon>
    </lineage>
</organism>
<dbReference type="SUPFAM" id="SSF50939">
    <property type="entry name" value="Sialidases"/>
    <property type="match status" value="1"/>
</dbReference>
<evidence type="ECO:0000313" key="3">
    <source>
        <dbReference type="EMBL" id="SHE40690.1"/>
    </source>
</evidence>
<dbReference type="InterPro" id="IPR036278">
    <property type="entry name" value="Sialidase_sf"/>
</dbReference>
<protein>
    <submittedName>
        <fullName evidence="3">BNR repeat-like domain-containing protein</fullName>
    </submittedName>
</protein>
<keyword evidence="4" id="KW-1185">Reference proteome</keyword>
<dbReference type="RefSeq" id="WP_084532439.1">
    <property type="nucleotide sequence ID" value="NZ_FQUX01000001.1"/>
</dbReference>
<dbReference type="Proteomes" id="UP000184406">
    <property type="component" value="Unassembled WGS sequence"/>
</dbReference>
<evidence type="ECO:0000259" key="2">
    <source>
        <dbReference type="Pfam" id="PF13088"/>
    </source>
</evidence>
<evidence type="ECO:0000256" key="1">
    <source>
        <dbReference type="SAM" id="SignalP"/>
    </source>
</evidence>
<gene>
    <name evidence="3" type="ORF">SAMN03080594_101178</name>
</gene>
<dbReference type="AlphaFoldDB" id="A0A1M4T8F0"/>
<sequence>MTNKRCTLIIALLYFFCTLSLHAQLVQESVKHVKVYYEPGMFGGWPANHGAWNWGDEILVGFSKGNYKDLGPDRHNFDKEKTELHMLARSLDGGETWTVENPGAVDGDLVVPDNGSYHGLIRKDVKAPEPIPAEQIDFTNPNLAFTVRMTDHHGAESRIWYSYDRGRDWEGPYNLPNFNTPGIGARTDYIIDDKNECMLFLTAAKANGKEGRVMCVKTIDGGKNWDFVSWIGPEPDGFSIMPASVRLSNNEILVTTRRREDSRRFIDAYLSKDNGATWSPLPNPVENCGQGNPPAMVKMKDGRICLIYGYRALEEDINNKRDKSEIRAKISNDNGRTWSKDYVLRDDGSGKDLGYPRVVQRADGKIVALYYFMDKDTGPERYIAATIWDPPSTED</sequence>
<feature type="signal peptide" evidence="1">
    <location>
        <begin position="1"/>
        <end position="23"/>
    </location>
</feature>
<dbReference type="OrthoDB" id="9757809at2"/>
<dbReference type="Gene3D" id="2.120.10.10">
    <property type="match status" value="1"/>
</dbReference>
<feature type="domain" description="Sialidase" evidence="2">
    <location>
        <begin position="147"/>
        <end position="366"/>
    </location>
</feature>
<evidence type="ECO:0000313" key="4">
    <source>
        <dbReference type="Proteomes" id="UP000184406"/>
    </source>
</evidence>
<feature type="chain" id="PRO_5009907477" evidence="1">
    <location>
        <begin position="24"/>
        <end position="395"/>
    </location>
</feature>
<dbReference type="Pfam" id="PF13088">
    <property type="entry name" value="BNR_2"/>
    <property type="match status" value="1"/>
</dbReference>
<accession>A0A1M4T8F0</accession>
<keyword evidence="1" id="KW-0732">Signal</keyword>
<dbReference type="PANTHER" id="PTHR43752">
    <property type="entry name" value="BNR/ASP-BOX REPEAT FAMILY PROTEIN"/>
    <property type="match status" value="1"/>
</dbReference>
<dbReference type="PANTHER" id="PTHR43752:SF2">
    <property type="entry name" value="BNR_ASP-BOX REPEAT FAMILY PROTEIN"/>
    <property type="match status" value="1"/>
</dbReference>
<dbReference type="InterPro" id="IPR011040">
    <property type="entry name" value="Sialidase"/>
</dbReference>